<dbReference type="EMBL" id="KQ434775">
    <property type="protein sequence ID" value="KZC04040.1"/>
    <property type="molecule type" value="Genomic_DNA"/>
</dbReference>
<feature type="compositionally biased region" description="Polar residues" evidence="1">
    <location>
        <begin position="211"/>
        <end position="220"/>
    </location>
</feature>
<feature type="region of interest" description="Disordered" evidence="1">
    <location>
        <begin position="1"/>
        <end position="31"/>
    </location>
</feature>
<keyword evidence="3" id="KW-1185">Reference proteome</keyword>
<organism evidence="2 3">
    <name type="scientific">Dufourea novaeangliae</name>
    <name type="common">Sweat bee</name>
    <dbReference type="NCBI Taxonomy" id="178035"/>
    <lineage>
        <taxon>Eukaryota</taxon>
        <taxon>Metazoa</taxon>
        <taxon>Ecdysozoa</taxon>
        <taxon>Arthropoda</taxon>
        <taxon>Hexapoda</taxon>
        <taxon>Insecta</taxon>
        <taxon>Pterygota</taxon>
        <taxon>Neoptera</taxon>
        <taxon>Endopterygota</taxon>
        <taxon>Hymenoptera</taxon>
        <taxon>Apocrita</taxon>
        <taxon>Aculeata</taxon>
        <taxon>Apoidea</taxon>
        <taxon>Anthophila</taxon>
        <taxon>Halictidae</taxon>
        <taxon>Rophitinae</taxon>
        <taxon>Dufourea</taxon>
    </lineage>
</organism>
<feature type="region of interest" description="Disordered" evidence="1">
    <location>
        <begin position="184"/>
        <end position="220"/>
    </location>
</feature>
<dbReference type="AlphaFoldDB" id="A0A154NYU2"/>
<feature type="compositionally biased region" description="Basic residues" evidence="1">
    <location>
        <begin position="192"/>
        <end position="210"/>
    </location>
</feature>
<protein>
    <submittedName>
        <fullName evidence="2">Uncharacterized protein</fullName>
    </submittedName>
</protein>
<reference evidence="2 3" key="1">
    <citation type="submission" date="2015-07" db="EMBL/GenBank/DDBJ databases">
        <title>The genome of Dufourea novaeangliae.</title>
        <authorList>
            <person name="Pan H."/>
            <person name="Kapheim K."/>
        </authorList>
    </citation>
    <scope>NUCLEOTIDE SEQUENCE [LARGE SCALE GENOMIC DNA]</scope>
    <source>
        <strain evidence="2">0120121106</strain>
        <tissue evidence="2">Whole body</tissue>
    </source>
</reference>
<name>A0A154NYU2_DUFNO</name>
<evidence type="ECO:0000313" key="2">
    <source>
        <dbReference type="EMBL" id="KZC04040.1"/>
    </source>
</evidence>
<proteinExistence type="predicted"/>
<evidence type="ECO:0000313" key="3">
    <source>
        <dbReference type="Proteomes" id="UP000076502"/>
    </source>
</evidence>
<sequence>MARDAFDGEGLPWRAGDTFDEEGTPWRARDTFDGEGTPWRARDTVERTKNTNREDCYGLEKGNCTLEEVLCGRKEEKVDWLRKVENETRRLKEERERCRKNYKFGHFLPSTFSAFKKEPECPRALVDRTKWKLAAMLRFSVDDLNKEGPKKLCYQMGKEPTGTVSDMKSRLANAPVWTIPTVSTRNNVMGKGGKRVKQARRARKQQRKSPNRSQEQQNQQVLSGFLRDSRGYTHARFAQCALHTFTVILPAIARFTDLARDALKSVAAGNGPADTSGGLLTWRHTQNLRQPAMQKTSMRGTILWPLHRFPAPVDKRRSCSILHSVRERSPVTRRSTVLGNCVPDAYVCQPMILPSTPENFSVGDAYKTLVNPQGIRYERQIRKRGPTLVSSTGRETPIALMLLATLTRNAERNCEKETGRMQWAG</sequence>
<dbReference type="Proteomes" id="UP000076502">
    <property type="component" value="Unassembled WGS sequence"/>
</dbReference>
<accession>A0A154NYU2</accession>
<gene>
    <name evidence="2" type="ORF">WN55_03825</name>
</gene>
<evidence type="ECO:0000256" key="1">
    <source>
        <dbReference type="SAM" id="MobiDB-lite"/>
    </source>
</evidence>